<gene>
    <name evidence="2" type="ORF">LCGC14_0658980</name>
</gene>
<organism evidence="2">
    <name type="scientific">marine sediment metagenome</name>
    <dbReference type="NCBI Taxonomy" id="412755"/>
    <lineage>
        <taxon>unclassified sequences</taxon>
        <taxon>metagenomes</taxon>
        <taxon>ecological metagenomes</taxon>
    </lineage>
</organism>
<evidence type="ECO:0000259" key="1">
    <source>
        <dbReference type="Pfam" id="PF07475"/>
    </source>
</evidence>
<dbReference type="InterPro" id="IPR027417">
    <property type="entry name" value="P-loop_NTPase"/>
</dbReference>
<dbReference type="GO" id="GO:0005524">
    <property type="term" value="F:ATP binding"/>
    <property type="evidence" value="ECO:0007669"/>
    <property type="project" value="InterPro"/>
</dbReference>
<dbReference type="EMBL" id="LAZR01001255">
    <property type="protein sequence ID" value="KKN47822.1"/>
    <property type="molecule type" value="Genomic_DNA"/>
</dbReference>
<reference evidence="2" key="1">
    <citation type="journal article" date="2015" name="Nature">
        <title>Complex archaea that bridge the gap between prokaryotes and eukaryotes.</title>
        <authorList>
            <person name="Spang A."/>
            <person name="Saw J.H."/>
            <person name="Jorgensen S.L."/>
            <person name="Zaremba-Niedzwiedzka K."/>
            <person name="Martijn J."/>
            <person name="Lind A.E."/>
            <person name="van Eijk R."/>
            <person name="Schleper C."/>
            <person name="Guy L."/>
            <person name="Ettema T.J."/>
        </authorList>
    </citation>
    <scope>NUCLEOTIDE SEQUENCE</scope>
</reference>
<accession>A0A0F9RE23</accession>
<protein>
    <recommendedName>
        <fullName evidence="1">HPr kinase/phosphorylase C-terminal domain-containing protein</fullName>
    </recommendedName>
</protein>
<dbReference type="CDD" id="cd01918">
    <property type="entry name" value="HprK_C"/>
    <property type="match status" value="1"/>
</dbReference>
<dbReference type="GO" id="GO:0000155">
    <property type="term" value="F:phosphorelay sensor kinase activity"/>
    <property type="evidence" value="ECO:0007669"/>
    <property type="project" value="InterPro"/>
</dbReference>
<proteinExistence type="predicted"/>
<dbReference type="Gene3D" id="3.40.50.300">
    <property type="entry name" value="P-loop containing nucleotide triphosphate hydrolases"/>
    <property type="match status" value="1"/>
</dbReference>
<dbReference type="AlphaFoldDB" id="A0A0F9RE23"/>
<dbReference type="GO" id="GO:0006109">
    <property type="term" value="P:regulation of carbohydrate metabolic process"/>
    <property type="evidence" value="ECO:0007669"/>
    <property type="project" value="InterPro"/>
</dbReference>
<dbReference type="SUPFAM" id="SSF53795">
    <property type="entry name" value="PEP carboxykinase-like"/>
    <property type="match status" value="1"/>
</dbReference>
<feature type="domain" description="HPr kinase/phosphorylase C-terminal" evidence="1">
    <location>
        <begin position="3"/>
        <end position="77"/>
    </location>
</feature>
<evidence type="ECO:0000313" key="2">
    <source>
        <dbReference type="EMBL" id="KKN47822.1"/>
    </source>
</evidence>
<dbReference type="Pfam" id="PF07475">
    <property type="entry name" value="Hpr_kinase_C"/>
    <property type="match status" value="1"/>
</dbReference>
<sequence length="141" mass="15319">MKRNIHATTVAVDGRGVLILGASGQGKSSLALQLISLGGVLVADDRTDLTQKNGLLRASAPKSIQGMIEARGIGLLALPYVSDIPIYLSVDLDNDETERLPKPYHQTLLDVRIPSLRRVNGNHFSASVFLYLKTMKQNSHD</sequence>
<name>A0A0F9RE23_9ZZZZ</name>
<dbReference type="InterPro" id="IPR011104">
    <property type="entry name" value="Hpr_kin/Pase_C"/>
</dbReference>
<comment type="caution">
    <text evidence="2">The sequence shown here is derived from an EMBL/GenBank/DDBJ whole genome shotgun (WGS) entry which is preliminary data.</text>
</comment>